<evidence type="ECO:0000313" key="1">
    <source>
        <dbReference type="EMBL" id="RSD11698.1"/>
    </source>
</evidence>
<keyword evidence="2" id="KW-1185">Reference proteome</keyword>
<dbReference type="Proteomes" id="UP000267081">
    <property type="component" value="Unassembled WGS sequence"/>
</dbReference>
<proteinExistence type="predicted"/>
<comment type="caution">
    <text evidence="1">The sequence shown here is derived from an EMBL/GenBank/DDBJ whole genome shotgun (WGS) entry which is preliminary data.</text>
</comment>
<sequence>MASAAPNSAPDGGCRDGRHRTGTGICPACGEWLPTAWCRAAGCGWREAIGEPTIAAAVAHHTETGHPIRVLID</sequence>
<reference evidence="1 2" key="1">
    <citation type="submission" date="2018-12" db="EMBL/GenBank/DDBJ databases">
        <title>Amycolatopsis eburnea sp. nov. actinomycete associate with arbuscular mycorrhiza fungal spore.</title>
        <authorList>
            <person name="Lumyong S."/>
            <person name="Chaiya L."/>
        </authorList>
    </citation>
    <scope>NUCLEOTIDE SEQUENCE [LARGE SCALE GENOMIC DNA]</scope>
    <source>
        <strain evidence="1 2">GLM-1</strain>
    </source>
</reference>
<dbReference type="RefSeq" id="WP_125313924.1">
    <property type="nucleotide sequence ID" value="NZ_RSEC01000059.1"/>
</dbReference>
<accession>A0A3R9DZH2</accession>
<evidence type="ECO:0000313" key="2">
    <source>
        <dbReference type="Proteomes" id="UP000267081"/>
    </source>
</evidence>
<dbReference type="OrthoDB" id="9845162at2"/>
<name>A0A3R9DZH2_9PSEU</name>
<dbReference type="AlphaFoldDB" id="A0A3R9DZH2"/>
<dbReference type="EMBL" id="RSEC01000059">
    <property type="protein sequence ID" value="RSD11698.1"/>
    <property type="molecule type" value="Genomic_DNA"/>
</dbReference>
<protein>
    <submittedName>
        <fullName evidence="1">Uncharacterized protein</fullName>
    </submittedName>
</protein>
<organism evidence="1 2">
    <name type="scientific">Amycolatopsis eburnea</name>
    <dbReference type="NCBI Taxonomy" id="2267691"/>
    <lineage>
        <taxon>Bacteria</taxon>
        <taxon>Bacillati</taxon>
        <taxon>Actinomycetota</taxon>
        <taxon>Actinomycetes</taxon>
        <taxon>Pseudonocardiales</taxon>
        <taxon>Pseudonocardiaceae</taxon>
        <taxon>Amycolatopsis</taxon>
    </lineage>
</organism>
<gene>
    <name evidence="1" type="ORF">EIY87_33560</name>
</gene>